<reference evidence="2 3" key="2">
    <citation type="submission" date="2018-11" db="EMBL/GenBank/DDBJ databases">
        <authorList>
            <consortium name="Pathogen Informatics"/>
        </authorList>
    </citation>
    <scope>NUCLEOTIDE SEQUENCE [LARGE SCALE GENOMIC DNA]</scope>
</reference>
<dbReference type="AlphaFoldDB" id="A0A0R3TRL8"/>
<keyword evidence="3" id="KW-1185">Reference proteome</keyword>
<sequence length="91" mass="10047">MHTPHSSAADNLPMPKEWTNDTFTSLARAGCANEVVLARGALRALTLSPGFYSPFSHSLCWVSGFTLSFLYTDLLLFYHFFLSKWEGEGGG</sequence>
<feature type="transmembrane region" description="Helical" evidence="1">
    <location>
        <begin position="59"/>
        <end position="81"/>
    </location>
</feature>
<evidence type="ECO:0000313" key="2">
    <source>
        <dbReference type="EMBL" id="VDO07491.1"/>
    </source>
</evidence>
<reference evidence="4" key="1">
    <citation type="submission" date="2017-02" db="UniProtKB">
        <authorList>
            <consortium name="WormBaseParasite"/>
        </authorList>
    </citation>
    <scope>IDENTIFICATION</scope>
</reference>
<protein>
    <submittedName>
        <fullName evidence="2 4">Uncharacterized protein</fullName>
    </submittedName>
</protein>
<accession>A0A0R3TRL8</accession>
<dbReference type="EMBL" id="UZAE01012944">
    <property type="protein sequence ID" value="VDO07491.1"/>
    <property type="molecule type" value="Genomic_DNA"/>
</dbReference>
<evidence type="ECO:0000313" key="4">
    <source>
        <dbReference type="WBParaSite" id="HNAJ_0001024101-mRNA-1"/>
    </source>
</evidence>
<keyword evidence="1" id="KW-1133">Transmembrane helix</keyword>
<evidence type="ECO:0000256" key="1">
    <source>
        <dbReference type="SAM" id="Phobius"/>
    </source>
</evidence>
<keyword evidence="1" id="KW-0812">Transmembrane</keyword>
<name>A0A0R3TRL8_RODNA</name>
<dbReference type="Proteomes" id="UP000278807">
    <property type="component" value="Unassembled WGS sequence"/>
</dbReference>
<evidence type="ECO:0000313" key="3">
    <source>
        <dbReference type="Proteomes" id="UP000278807"/>
    </source>
</evidence>
<proteinExistence type="predicted"/>
<keyword evidence="1" id="KW-0472">Membrane</keyword>
<organism evidence="4">
    <name type="scientific">Rodentolepis nana</name>
    <name type="common">Dwarf tapeworm</name>
    <name type="synonym">Hymenolepis nana</name>
    <dbReference type="NCBI Taxonomy" id="102285"/>
    <lineage>
        <taxon>Eukaryota</taxon>
        <taxon>Metazoa</taxon>
        <taxon>Spiralia</taxon>
        <taxon>Lophotrochozoa</taxon>
        <taxon>Platyhelminthes</taxon>
        <taxon>Cestoda</taxon>
        <taxon>Eucestoda</taxon>
        <taxon>Cyclophyllidea</taxon>
        <taxon>Hymenolepididae</taxon>
        <taxon>Rodentolepis</taxon>
    </lineage>
</organism>
<gene>
    <name evidence="2" type="ORF">HNAJ_LOCUS10236</name>
</gene>
<dbReference type="WBParaSite" id="HNAJ_0001024101-mRNA-1">
    <property type="protein sequence ID" value="HNAJ_0001024101-mRNA-1"/>
    <property type="gene ID" value="HNAJ_0001024101"/>
</dbReference>